<evidence type="ECO:0000313" key="3">
    <source>
        <dbReference type="Proteomes" id="UP000595437"/>
    </source>
</evidence>
<proteinExistence type="predicted"/>
<evidence type="ECO:0000256" key="1">
    <source>
        <dbReference type="SAM" id="MobiDB-lite"/>
    </source>
</evidence>
<reference evidence="3" key="1">
    <citation type="submission" date="2021-01" db="EMBL/GenBank/DDBJ databases">
        <title>Caligus Genome Assembly.</title>
        <authorList>
            <person name="Gallardo-Escarate C."/>
        </authorList>
    </citation>
    <scope>NUCLEOTIDE SEQUENCE [LARGE SCALE GENOMIC DNA]</scope>
</reference>
<protein>
    <submittedName>
        <fullName evidence="2">Uncharacterized protein</fullName>
    </submittedName>
</protein>
<dbReference type="EMBL" id="CP045906">
    <property type="protein sequence ID" value="QQP34729.1"/>
    <property type="molecule type" value="Genomic_DNA"/>
</dbReference>
<accession>A0A7T8GMX2</accession>
<sequence>MLSDQLRPGELASRRHAKPRERIINKKKEMLQAYQEERPLPPPRNIALPFTYFLLKYF</sequence>
<gene>
    <name evidence="2" type="ORF">FKW44_022711</name>
</gene>
<organism evidence="2 3">
    <name type="scientific">Caligus rogercresseyi</name>
    <name type="common">Sea louse</name>
    <dbReference type="NCBI Taxonomy" id="217165"/>
    <lineage>
        <taxon>Eukaryota</taxon>
        <taxon>Metazoa</taxon>
        <taxon>Ecdysozoa</taxon>
        <taxon>Arthropoda</taxon>
        <taxon>Crustacea</taxon>
        <taxon>Multicrustacea</taxon>
        <taxon>Hexanauplia</taxon>
        <taxon>Copepoda</taxon>
        <taxon>Siphonostomatoida</taxon>
        <taxon>Caligidae</taxon>
        <taxon>Caligus</taxon>
    </lineage>
</organism>
<dbReference type="AlphaFoldDB" id="A0A7T8GMX2"/>
<feature type="region of interest" description="Disordered" evidence="1">
    <location>
        <begin position="1"/>
        <end position="24"/>
    </location>
</feature>
<dbReference type="Proteomes" id="UP000595437">
    <property type="component" value="Chromosome 17"/>
</dbReference>
<name>A0A7T8GMX2_CALRO</name>
<evidence type="ECO:0000313" key="2">
    <source>
        <dbReference type="EMBL" id="QQP34729.1"/>
    </source>
</evidence>
<keyword evidence="3" id="KW-1185">Reference proteome</keyword>